<feature type="region of interest" description="Disordered" evidence="4">
    <location>
        <begin position="106"/>
        <end position="160"/>
    </location>
</feature>
<evidence type="ECO:0000259" key="5">
    <source>
        <dbReference type="Pfam" id="PF16077"/>
    </source>
</evidence>
<feature type="compositionally biased region" description="Polar residues" evidence="4">
    <location>
        <begin position="144"/>
        <end position="154"/>
    </location>
</feature>
<dbReference type="AlphaFoldDB" id="A0A7M7JZP1"/>
<dbReference type="SUPFAM" id="SSF57501">
    <property type="entry name" value="Cystine-knot cytokines"/>
    <property type="match status" value="1"/>
</dbReference>
<feature type="compositionally biased region" description="Basic and acidic residues" evidence="4">
    <location>
        <begin position="683"/>
        <end position="702"/>
    </location>
</feature>
<keyword evidence="1" id="KW-0732">Signal</keyword>
<dbReference type="PANTHER" id="PTHR23199">
    <property type="entry name" value="NEUROTROPHIN 1-RELATED"/>
    <property type="match status" value="1"/>
</dbReference>
<dbReference type="GO" id="GO:0045087">
    <property type="term" value="P:innate immune response"/>
    <property type="evidence" value="ECO:0007669"/>
    <property type="project" value="TreeGrafter"/>
</dbReference>
<proteinExistence type="predicted"/>
<feature type="compositionally biased region" description="Polar residues" evidence="4">
    <location>
        <begin position="203"/>
        <end position="223"/>
    </location>
</feature>
<protein>
    <recommendedName>
        <fullName evidence="5">Spaetzle domain-containing protein</fullName>
    </recommendedName>
</protein>
<dbReference type="InterPro" id="IPR029034">
    <property type="entry name" value="Cystine-knot_cytokine"/>
</dbReference>
<keyword evidence="7" id="KW-1185">Reference proteome</keyword>
<feature type="region of interest" description="Disordered" evidence="4">
    <location>
        <begin position="202"/>
        <end position="288"/>
    </location>
</feature>
<feature type="compositionally biased region" description="Basic residues" evidence="4">
    <location>
        <begin position="274"/>
        <end position="283"/>
    </location>
</feature>
<evidence type="ECO:0000256" key="2">
    <source>
        <dbReference type="ARBA" id="ARBA00023157"/>
    </source>
</evidence>
<reference evidence="6" key="1">
    <citation type="submission" date="2021-01" db="UniProtKB">
        <authorList>
            <consortium name="EnsemblMetazoa"/>
        </authorList>
    </citation>
    <scope>IDENTIFICATION</scope>
</reference>
<dbReference type="GO" id="GO:0021556">
    <property type="term" value="P:central nervous system formation"/>
    <property type="evidence" value="ECO:0007669"/>
    <property type="project" value="TreeGrafter"/>
</dbReference>
<dbReference type="PANTHER" id="PTHR23199:SF12">
    <property type="entry name" value="NEUROTROPHIN 1-RELATED"/>
    <property type="match status" value="1"/>
</dbReference>
<dbReference type="GO" id="GO:0005615">
    <property type="term" value="C:extracellular space"/>
    <property type="evidence" value="ECO:0007669"/>
    <property type="project" value="UniProtKB-ARBA"/>
</dbReference>
<evidence type="ECO:0000313" key="7">
    <source>
        <dbReference type="Proteomes" id="UP000594260"/>
    </source>
</evidence>
<feature type="compositionally biased region" description="Basic and acidic residues" evidence="4">
    <location>
        <begin position="106"/>
        <end position="117"/>
    </location>
</feature>
<evidence type="ECO:0000256" key="4">
    <source>
        <dbReference type="SAM" id="MobiDB-lite"/>
    </source>
</evidence>
<dbReference type="Gene3D" id="2.10.90.10">
    <property type="entry name" value="Cystine-knot cytokines"/>
    <property type="match status" value="1"/>
</dbReference>
<dbReference type="Proteomes" id="UP000594260">
    <property type="component" value="Unplaced"/>
</dbReference>
<dbReference type="InterPro" id="IPR032104">
    <property type="entry name" value="Spaetzle"/>
</dbReference>
<dbReference type="GO" id="GO:0005121">
    <property type="term" value="F:Toll binding"/>
    <property type="evidence" value="ECO:0007669"/>
    <property type="project" value="TreeGrafter"/>
</dbReference>
<dbReference type="EnsemblMetazoa" id="XM_022803835">
    <property type="protein sequence ID" value="XP_022659570"/>
    <property type="gene ID" value="LOC111249665"/>
</dbReference>
<sequence length="808" mass="89212">MAATHKTFLSGKRIMVKVSSSDILDELDLLESDDIALVEELLDSTIEKGAPLSLKYRPREGRGYFTANRREHTPSVGQKFLSELHASTYTAPVTLGNVAEKSLHDESVKRETIDEGKNAAPKVTAQRNKPFSQPLYGRTHHQLHSLQTRTSSKVKTPGKTKDINVGIQTLSAIVDSLAKNNMPKLRQEQQDDKDLLENHKDTASTSVTQSYALPYPNTNASESSRSKAHIFKQEVLTNENDGRHNSSIHGMPLQPASAGYSEMPPASSNESRRRSQHSTRHQSHGIQQELVKTHVPNYDSSSPGQYGFVQENSIANGAASGQKKTKNFSNPMYVEHEANGFPLQGLPAVRPISPEGTFQDTFFDTYAASPGSLYVPEAPQIQSNAFSISSIGQGGYRQRFVGNLYSGAESSYGRMFGQPVPNFGLSTHADTGNSGLFPAQQNDPVPGRIYNPSIKQSFDDYSENFYFNSHNLNFATGENEFAGLEGKRQYLSASLSANSDLELPFRGSFHNGQTDHRTNLPGNAFEYNGVGNNDLGLHEISVPFAGSQHGAIQISPNKVGHLSVVQNSQRDSRPYAILPGGNFHPAQTASTKTPPVPDLKYHEQHQQHPQCAAASDMKSHNATYCTEDVNYPRDSVMQSAFLDPLTARRLVPHIPDEQLVFAEPYDTFATDLMEPQESVAGESNKKYDGPDKTSEDKDSAAKSELRKACRSQVATIRPLRAQNTQNQWKVIVNVDTPRNGQKYEQLVRIETCRWPSMSCSHVSSSVQKSVCSQELTTHRLAAWSLEEGLHMDTFHFPVACSCLVETEK</sequence>
<evidence type="ECO:0000256" key="3">
    <source>
        <dbReference type="ARBA" id="ARBA00023180"/>
    </source>
</evidence>
<dbReference type="Pfam" id="PF16077">
    <property type="entry name" value="Spaetzle"/>
    <property type="match status" value="1"/>
</dbReference>
<feature type="region of interest" description="Disordered" evidence="4">
    <location>
        <begin position="673"/>
        <end position="702"/>
    </location>
</feature>
<dbReference type="InterPro" id="IPR052444">
    <property type="entry name" value="Spz/Toll_ligand-like"/>
</dbReference>
<accession>A0A7M7JZP1</accession>
<keyword evidence="3" id="KW-0325">Glycoprotein</keyword>
<name>A0A7M7JZP1_VARDE</name>
<evidence type="ECO:0000313" key="6">
    <source>
        <dbReference type="EnsemblMetazoa" id="XP_022659570"/>
    </source>
</evidence>
<keyword evidence="2" id="KW-1015">Disulfide bond</keyword>
<organism evidence="6 7">
    <name type="scientific">Varroa destructor</name>
    <name type="common">Honeybee mite</name>
    <dbReference type="NCBI Taxonomy" id="109461"/>
    <lineage>
        <taxon>Eukaryota</taxon>
        <taxon>Metazoa</taxon>
        <taxon>Ecdysozoa</taxon>
        <taxon>Arthropoda</taxon>
        <taxon>Chelicerata</taxon>
        <taxon>Arachnida</taxon>
        <taxon>Acari</taxon>
        <taxon>Parasitiformes</taxon>
        <taxon>Mesostigmata</taxon>
        <taxon>Gamasina</taxon>
        <taxon>Dermanyssoidea</taxon>
        <taxon>Varroidae</taxon>
        <taxon>Varroa</taxon>
    </lineage>
</organism>
<evidence type="ECO:0000256" key="1">
    <source>
        <dbReference type="ARBA" id="ARBA00022729"/>
    </source>
</evidence>
<dbReference type="RefSeq" id="XP_022659570.1">
    <property type="nucleotide sequence ID" value="XM_022803835.1"/>
</dbReference>
<dbReference type="GO" id="GO:0008083">
    <property type="term" value="F:growth factor activity"/>
    <property type="evidence" value="ECO:0007669"/>
    <property type="project" value="TreeGrafter"/>
</dbReference>
<dbReference type="GeneID" id="111249665"/>
<feature type="domain" description="Spaetzle" evidence="5">
    <location>
        <begin position="707"/>
        <end position="804"/>
    </location>
</feature>